<evidence type="ECO:0000256" key="8">
    <source>
        <dbReference type="ARBA" id="ARBA00045462"/>
    </source>
</evidence>
<dbReference type="Pfam" id="PF05486">
    <property type="entry name" value="SRP9-21"/>
    <property type="match status" value="1"/>
</dbReference>
<gene>
    <name evidence="11" type="ORF">RB653_007847</name>
</gene>
<evidence type="ECO:0000256" key="7">
    <source>
        <dbReference type="ARBA" id="ARBA00023274"/>
    </source>
</evidence>
<keyword evidence="5 9" id="KW-0694">RNA-binding</keyword>
<accession>A0AAN7TW48</accession>
<evidence type="ECO:0000256" key="5">
    <source>
        <dbReference type="ARBA" id="ARBA00022884"/>
    </source>
</evidence>
<evidence type="ECO:0000256" key="1">
    <source>
        <dbReference type="ARBA" id="ARBA00004496"/>
    </source>
</evidence>
<dbReference type="Gene3D" id="3.30.720.10">
    <property type="entry name" value="Signal recognition particle alu RNA binding heterodimer, srp9/1"/>
    <property type="match status" value="1"/>
</dbReference>
<keyword evidence="7 9" id="KW-0687">Ribonucleoprotein</keyword>
<comment type="similarity">
    <text evidence="2 9">Belongs to the SRP9 family.</text>
</comment>
<dbReference type="InterPro" id="IPR039432">
    <property type="entry name" value="SRP9_dom"/>
</dbReference>
<dbReference type="GO" id="GO:0045900">
    <property type="term" value="P:negative regulation of translational elongation"/>
    <property type="evidence" value="ECO:0007669"/>
    <property type="project" value="InterPro"/>
</dbReference>
<dbReference type="InterPro" id="IPR008832">
    <property type="entry name" value="SRP9"/>
</dbReference>
<dbReference type="AlphaFoldDB" id="A0AAN7TW48"/>
<feature type="domain" description="SRP9" evidence="10">
    <location>
        <begin position="4"/>
        <end position="65"/>
    </location>
</feature>
<dbReference type="SUPFAM" id="SSF54762">
    <property type="entry name" value="Signal recognition particle alu RNA binding heterodimer, SRP9/14"/>
    <property type="match status" value="1"/>
</dbReference>
<sequence length="75" mass="9235">MYIEDWDEFYDKSEQLYRTDPKRTRFSFKFRHAEGKVVLKVTNDTVNLKFQTDKESDFKRIDQINSLFFRLTTEQ</sequence>
<dbReference type="GO" id="GO:0006614">
    <property type="term" value="P:SRP-dependent cotranslational protein targeting to membrane"/>
    <property type="evidence" value="ECO:0007669"/>
    <property type="project" value="InterPro"/>
</dbReference>
<evidence type="ECO:0000313" key="12">
    <source>
        <dbReference type="Proteomes" id="UP001344447"/>
    </source>
</evidence>
<evidence type="ECO:0000256" key="3">
    <source>
        <dbReference type="ARBA" id="ARBA00020414"/>
    </source>
</evidence>
<evidence type="ECO:0000259" key="10">
    <source>
        <dbReference type="Pfam" id="PF05486"/>
    </source>
</evidence>
<organism evidence="11 12">
    <name type="scientific">Dictyostelium firmibasis</name>
    <dbReference type="NCBI Taxonomy" id="79012"/>
    <lineage>
        <taxon>Eukaryota</taxon>
        <taxon>Amoebozoa</taxon>
        <taxon>Evosea</taxon>
        <taxon>Eumycetozoa</taxon>
        <taxon>Dictyostelia</taxon>
        <taxon>Dictyosteliales</taxon>
        <taxon>Dictyosteliaceae</taxon>
        <taxon>Dictyostelium</taxon>
    </lineage>
</organism>
<dbReference type="InterPro" id="IPR009018">
    <property type="entry name" value="Signal_recog_particle_SRP9/14"/>
</dbReference>
<dbReference type="FunFam" id="3.30.720.10:FF:000001">
    <property type="entry name" value="Signal recognition particle 9 kDa protein"/>
    <property type="match status" value="1"/>
</dbReference>
<name>A0AAN7TW48_9MYCE</name>
<keyword evidence="6 9" id="KW-0733">Signal recognition particle</keyword>
<dbReference type="GO" id="GO:0005829">
    <property type="term" value="C:cytosol"/>
    <property type="evidence" value="ECO:0007669"/>
    <property type="project" value="UniProtKB-ARBA"/>
</dbReference>
<evidence type="ECO:0000256" key="2">
    <source>
        <dbReference type="ARBA" id="ARBA00009193"/>
    </source>
</evidence>
<proteinExistence type="inferred from homology"/>
<comment type="function">
    <text evidence="8 9">Component of the signal recognition particle (SRP) complex, a ribonucleoprotein complex that mediates the cotranslational targeting of secretory and membrane proteins to the endoplasmic reticulum (ER). SRP9 together with SRP14 and the Alu portion of the SRP RNA, constitutes the elongation arrest domain of SRP. The complex of SRP9 and SRP14 is required for SRP RNA binding.</text>
</comment>
<dbReference type="PANTHER" id="PTHR12834">
    <property type="entry name" value="SIGNAL RECOGNITION PARTICLE 9 KDA PROTEIN"/>
    <property type="match status" value="1"/>
</dbReference>
<evidence type="ECO:0000313" key="11">
    <source>
        <dbReference type="EMBL" id="KAK5576703.1"/>
    </source>
</evidence>
<dbReference type="PANTHER" id="PTHR12834:SF12">
    <property type="entry name" value="SIGNAL RECOGNITION PARTICLE 9 KDA PROTEIN"/>
    <property type="match status" value="1"/>
</dbReference>
<dbReference type="EMBL" id="JAVFKY010000005">
    <property type="protein sequence ID" value="KAK5576703.1"/>
    <property type="molecule type" value="Genomic_DNA"/>
</dbReference>
<comment type="subcellular location">
    <subcellularLocation>
        <location evidence="1 9">Cytoplasm</location>
    </subcellularLocation>
</comment>
<dbReference type="InterPro" id="IPR039914">
    <property type="entry name" value="SRP9-like"/>
</dbReference>
<evidence type="ECO:0000256" key="6">
    <source>
        <dbReference type="ARBA" id="ARBA00023135"/>
    </source>
</evidence>
<evidence type="ECO:0000256" key="4">
    <source>
        <dbReference type="ARBA" id="ARBA00022490"/>
    </source>
</evidence>
<comment type="caution">
    <text evidence="11">The sequence shown here is derived from an EMBL/GenBank/DDBJ whole genome shotgun (WGS) entry which is preliminary data.</text>
</comment>
<protein>
    <recommendedName>
        <fullName evidence="3 9">Signal recognition particle 9 kDa protein</fullName>
        <shortName evidence="9">SRP9</shortName>
    </recommendedName>
</protein>
<evidence type="ECO:0000256" key="9">
    <source>
        <dbReference type="PIRNR" id="PIRNR017029"/>
    </source>
</evidence>
<dbReference type="GO" id="GO:0005786">
    <property type="term" value="C:signal recognition particle, endoplasmic reticulum targeting"/>
    <property type="evidence" value="ECO:0007669"/>
    <property type="project" value="UniProtKB-KW"/>
</dbReference>
<keyword evidence="4 9" id="KW-0963">Cytoplasm</keyword>
<dbReference type="GO" id="GO:0008312">
    <property type="term" value="F:7S RNA binding"/>
    <property type="evidence" value="ECO:0007669"/>
    <property type="project" value="InterPro"/>
</dbReference>
<reference evidence="11 12" key="1">
    <citation type="submission" date="2023-11" db="EMBL/GenBank/DDBJ databases">
        <title>Dfirmibasis_genome.</title>
        <authorList>
            <person name="Edelbroek B."/>
            <person name="Kjellin J."/>
            <person name="Jerlstrom-Hultqvist J."/>
            <person name="Soderbom F."/>
        </authorList>
    </citation>
    <scope>NUCLEOTIDE SEQUENCE [LARGE SCALE GENOMIC DNA]</scope>
    <source>
        <strain evidence="11 12">TNS-C-14</strain>
    </source>
</reference>
<dbReference type="Proteomes" id="UP001344447">
    <property type="component" value="Unassembled WGS sequence"/>
</dbReference>
<dbReference type="PIRSF" id="PIRSF017029">
    <property type="entry name" value="Signal_recog_particle_SRP9"/>
    <property type="match status" value="1"/>
</dbReference>
<keyword evidence="12" id="KW-1185">Reference proteome</keyword>